<feature type="non-terminal residue" evidence="3">
    <location>
        <position position="1"/>
    </location>
</feature>
<keyword evidence="2" id="KW-0812">Transmembrane</keyword>
<sequence length="189" mass="20956">LARAHAKGFGESLSIVEKNLSSETEALKDSQAKVAQLEEYLKGARKEEETLKGKVANLEEKLASRTLTPVINEEERRLDPEGTYAQFSRADLIARIYQIGDLQLEVVSLSFRNALAQLQVLNPDIQLVTDGMDELKEVQDSHIATPPPEEEWFNFIFMFVTFGAGVMLALAFSLFGACSPFCNIMTIAA</sequence>
<evidence type="ECO:0000313" key="4">
    <source>
        <dbReference type="Proteomes" id="UP000242715"/>
    </source>
</evidence>
<feature type="coiled-coil region" evidence="1">
    <location>
        <begin position="27"/>
        <end position="61"/>
    </location>
</feature>
<accession>A0A2Z6LSU6</accession>
<keyword evidence="2" id="KW-1133">Transmembrane helix</keyword>
<dbReference type="AlphaFoldDB" id="A0A2Z6LSU6"/>
<evidence type="ECO:0000256" key="1">
    <source>
        <dbReference type="SAM" id="Coils"/>
    </source>
</evidence>
<dbReference type="OrthoDB" id="1434603at2759"/>
<keyword evidence="2" id="KW-0472">Membrane</keyword>
<feature type="transmembrane region" description="Helical" evidence="2">
    <location>
        <begin position="152"/>
        <end position="175"/>
    </location>
</feature>
<dbReference type="Proteomes" id="UP000242715">
    <property type="component" value="Unassembled WGS sequence"/>
</dbReference>
<proteinExistence type="predicted"/>
<organism evidence="3 4">
    <name type="scientific">Trifolium subterraneum</name>
    <name type="common">Subterranean clover</name>
    <dbReference type="NCBI Taxonomy" id="3900"/>
    <lineage>
        <taxon>Eukaryota</taxon>
        <taxon>Viridiplantae</taxon>
        <taxon>Streptophyta</taxon>
        <taxon>Embryophyta</taxon>
        <taxon>Tracheophyta</taxon>
        <taxon>Spermatophyta</taxon>
        <taxon>Magnoliopsida</taxon>
        <taxon>eudicotyledons</taxon>
        <taxon>Gunneridae</taxon>
        <taxon>Pentapetalae</taxon>
        <taxon>rosids</taxon>
        <taxon>fabids</taxon>
        <taxon>Fabales</taxon>
        <taxon>Fabaceae</taxon>
        <taxon>Papilionoideae</taxon>
        <taxon>50 kb inversion clade</taxon>
        <taxon>NPAAA clade</taxon>
        <taxon>Hologalegina</taxon>
        <taxon>IRL clade</taxon>
        <taxon>Trifolieae</taxon>
        <taxon>Trifolium</taxon>
    </lineage>
</organism>
<evidence type="ECO:0000313" key="3">
    <source>
        <dbReference type="EMBL" id="GAU21866.1"/>
    </source>
</evidence>
<protein>
    <submittedName>
        <fullName evidence="3">Uncharacterized protein</fullName>
    </submittedName>
</protein>
<dbReference type="EMBL" id="DF973239">
    <property type="protein sequence ID" value="GAU21866.1"/>
    <property type="molecule type" value="Genomic_DNA"/>
</dbReference>
<keyword evidence="4" id="KW-1185">Reference proteome</keyword>
<name>A0A2Z6LSU6_TRISU</name>
<keyword evidence="1" id="KW-0175">Coiled coil</keyword>
<reference evidence="4" key="1">
    <citation type="journal article" date="2017" name="Front. Plant Sci.">
        <title>Climate Clever Clovers: New Paradigm to Reduce the Environmental Footprint of Ruminants by Breeding Low Methanogenic Forages Utilizing Haplotype Variation.</title>
        <authorList>
            <person name="Kaur P."/>
            <person name="Appels R."/>
            <person name="Bayer P.E."/>
            <person name="Keeble-Gagnere G."/>
            <person name="Wang J."/>
            <person name="Hirakawa H."/>
            <person name="Shirasawa K."/>
            <person name="Vercoe P."/>
            <person name="Stefanova K."/>
            <person name="Durmic Z."/>
            <person name="Nichols P."/>
            <person name="Revell C."/>
            <person name="Isobe S.N."/>
            <person name="Edwards D."/>
            <person name="Erskine W."/>
        </authorList>
    </citation>
    <scope>NUCLEOTIDE SEQUENCE [LARGE SCALE GENOMIC DNA]</scope>
    <source>
        <strain evidence="4">cv. Daliak</strain>
    </source>
</reference>
<gene>
    <name evidence="3" type="ORF">TSUD_33620</name>
</gene>
<evidence type="ECO:0000256" key="2">
    <source>
        <dbReference type="SAM" id="Phobius"/>
    </source>
</evidence>